<name>A0ABZ1IJF1_9PSEU</name>
<dbReference type="RefSeq" id="WP_326836348.1">
    <property type="nucleotide sequence ID" value="NZ_CP142149.1"/>
</dbReference>
<dbReference type="Pfam" id="PF00903">
    <property type="entry name" value="Glyoxalase"/>
    <property type="match status" value="1"/>
</dbReference>
<protein>
    <submittedName>
        <fullName evidence="2">VOC family protein</fullName>
    </submittedName>
</protein>
<keyword evidence="3" id="KW-1185">Reference proteome</keyword>
<dbReference type="InterPro" id="IPR029068">
    <property type="entry name" value="Glyas_Bleomycin-R_OHBP_Dase"/>
</dbReference>
<dbReference type="InterPro" id="IPR004360">
    <property type="entry name" value="Glyas_Fos-R_dOase_dom"/>
</dbReference>
<dbReference type="SUPFAM" id="SSF54593">
    <property type="entry name" value="Glyoxalase/Bleomycin resistance protein/Dihydroxybiphenyl dioxygenase"/>
    <property type="match status" value="1"/>
</dbReference>
<dbReference type="PROSITE" id="PS51819">
    <property type="entry name" value="VOC"/>
    <property type="match status" value="1"/>
</dbReference>
<evidence type="ECO:0000313" key="3">
    <source>
        <dbReference type="Proteomes" id="UP001330812"/>
    </source>
</evidence>
<dbReference type="Proteomes" id="UP001330812">
    <property type="component" value="Chromosome"/>
</dbReference>
<dbReference type="Gene3D" id="3.10.180.10">
    <property type="entry name" value="2,3-Dihydroxybiphenyl 1,2-Dioxygenase, domain 1"/>
    <property type="match status" value="2"/>
</dbReference>
<organism evidence="2 3">
    <name type="scientific">Amycolatopsis rhabdoformis</name>
    <dbReference type="NCBI Taxonomy" id="1448059"/>
    <lineage>
        <taxon>Bacteria</taxon>
        <taxon>Bacillati</taxon>
        <taxon>Actinomycetota</taxon>
        <taxon>Actinomycetes</taxon>
        <taxon>Pseudonocardiales</taxon>
        <taxon>Pseudonocardiaceae</taxon>
        <taxon>Amycolatopsis</taxon>
    </lineage>
</organism>
<proteinExistence type="predicted"/>
<evidence type="ECO:0000313" key="2">
    <source>
        <dbReference type="EMBL" id="WSE33550.1"/>
    </source>
</evidence>
<sequence length="292" mass="31877">MTTSISSTSPSTRRAPGTFERMVLTVPDPAATAEFLRSGLEMQVLEKDGRLLAVCDGEYRNGRGQGAIELSAGGELAVDRIVFALPEDTDLEELRSLLAGTRVSDTAVDVTDPAGDLTVRLELTSALRVDAPDPSVLRPRRMGHVNLKSPKPAATASFFTEVLGLKLSEYIGEDLFWMRTDTEHHNVALRPGAHGTVHHIGLEIGGWHAYEPILDHLDHRGFKAEYGPGRHRPGRSLFTYVCDPSSGLRIELFADMVHLPDPSAPPLGWEPGDRMTKTLNTWGPLPPESFLA</sequence>
<dbReference type="InterPro" id="IPR037523">
    <property type="entry name" value="VOC_core"/>
</dbReference>
<evidence type="ECO:0000259" key="1">
    <source>
        <dbReference type="PROSITE" id="PS51819"/>
    </source>
</evidence>
<feature type="domain" description="VOC" evidence="1">
    <location>
        <begin position="141"/>
        <end position="255"/>
    </location>
</feature>
<gene>
    <name evidence="2" type="ORF">VSH64_15785</name>
</gene>
<reference evidence="2 3" key="1">
    <citation type="journal article" date="2015" name="Int. J. Syst. Evol. Microbiol.">
        <title>Amycolatopsis rhabdoformis sp. nov., an actinomycete isolated from a tropical forest soil.</title>
        <authorList>
            <person name="Souza W.R."/>
            <person name="Silva R.E."/>
            <person name="Goodfellow M."/>
            <person name="Busarakam K."/>
            <person name="Figueiro F.S."/>
            <person name="Ferreira D."/>
            <person name="Rodrigues-Filho E."/>
            <person name="Moraes L.A.B."/>
            <person name="Zucchi T.D."/>
        </authorList>
    </citation>
    <scope>NUCLEOTIDE SEQUENCE [LARGE SCALE GENOMIC DNA]</scope>
    <source>
        <strain evidence="2 3">NCIMB 14900</strain>
    </source>
</reference>
<dbReference type="EMBL" id="CP142149">
    <property type="protein sequence ID" value="WSE33550.1"/>
    <property type="molecule type" value="Genomic_DNA"/>
</dbReference>
<accession>A0ABZ1IJF1</accession>